<dbReference type="SUPFAM" id="SSF47336">
    <property type="entry name" value="ACP-like"/>
    <property type="match status" value="1"/>
</dbReference>
<dbReference type="PATRIC" id="fig|433924.3.peg.3816"/>
<dbReference type="Proteomes" id="UP000072741">
    <property type="component" value="Unassembled WGS sequence"/>
</dbReference>
<comment type="caution">
    <text evidence="2">The sequence shown here is derived from an EMBL/GenBank/DDBJ whole genome shotgun (WGS) entry which is preliminary data.</text>
</comment>
<reference evidence="2 3" key="1">
    <citation type="journal article" date="2016" name="Front. Microbiol.">
        <title>Genomic Resource of Rice Seed Associated Bacteria.</title>
        <authorList>
            <person name="Midha S."/>
            <person name="Bansal K."/>
            <person name="Sharma S."/>
            <person name="Kumar N."/>
            <person name="Patil P.P."/>
            <person name="Chaudhry V."/>
            <person name="Patil P.B."/>
        </authorList>
    </citation>
    <scope>NUCLEOTIDE SEQUENCE [LARGE SCALE GENOMIC DNA]</scope>
    <source>
        <strain evidence="2 3">NS331</strain>
    </source>
</reference>
<dbReference type="Pfam" id="PF00550">
    <property type="entry name" value="PP-binding"/>
    <property type="match status" value="1"/>
</dbReference>
<sequence length="74" mass="8254">MPTIEQFIDSFQTAVDFQEPVDVTPETELRSLPEWDSLAALGVIVMFDVEYGKTITGDDLKNCVTIADLYKLLG</sequence>
<dbReference type="InterPro" id="IPR009081">
    <property type="entry name" value="PP-bd_ACP"/>
</dbReference>
<dbReference type="AlphaFoldDB" id="A0A147GYZ5"/>
<gene>
    <name evidence="2" type="ORF">NS331_09170</name>
</gene>
<accession>A0A147GYZ5</accession>
<keyword evidence="3" id="KW-1185">Reference proteome</keyword>
<dbReference type="Gene3D" id="1.10.1200.10">
    <property type="entry name" value="ACP-like"/>
    <property type="match status" value="1"/>
</dbReference>
<proteinExistence type="predicted"/>
<dbReference type="EMBL" id="LDSL01000054">
    <property type="protein sequence ID" value="KTT22735.1"/>
    <property type="molecule type" value="Genomic_DNA"/>
</dbReference>
<feature type="domain" description="Carrier" evidence="1">
    <location>
        <begin position="19"/>
        <end position="73"/>
    </location>
</feature>
<protein>
    <submittedName>
        <fullName evidence="2">Acyl carrier protein</fullName>
    </submittedName>
</protein>
<name>A0A147GYZ5_9BURK</name>
<organism evidence="2 3">
    <name type="scientific">Pseudacidovorax intermedius</name>
    <dbReference type="NCBI Taxonomy" id="433924"/>
    <lineage>
        <taxon>Bacteria</taxon>
        <taxon>Pseudomonadati</taxon>
        <taxon>Pseudomonadota</taxon>
        <taxon>Betaproteobacteria</taxon>
        <taxon>Burkholderiales</taxon>
        <taxon>Comamonadaceae</taxon>
        <taxon>Pseudacidovorax</taxon>
    </lineage>
</organism>
<evidence type="ECO:0000313" key="2">
    <source>
        <dbReference type="EMBL" id="KTT22735.1"/>
    </source>
</evidence>
<evidence type="ECO:0000313" key="3">
    <source>
        <dbReference type="Proteomes" id="UP000072741"/>
    </source>
</evidence>
<dbReference type="InterPro" id="IPR036736">
    <property type="entry name" value="ACP-like_sf"/>
</dbReference>
<evidence type="ECO:0000259" key="1">
    <source>
        <dbReference type="Pfam" id="PF00550"/>
    </source>
</evidence>
<dbReference type="RefSeq" id="WP_058641703.1">
    <property type="nucleotide sequence ID" value="NZ_LDSL01000054.1"/>
</dbReference>
<dbReference type="OrthoDB" id="5999171at2"/>